<gene>
    <name evidence="2" type="ORF">ERX40_07970</name>
</gene>
<evidence type="ECO:0000259" key="1">
    <source>
        <dbReference type="PROSITE" id="PS51186"/>
    </source>
</evidence>
<dbReference type="PROSITE" id="PS51186">
    <property type="entry name" value="GNAT"/>
    <property type="match status" value="1"/>
</dbReference>
<evidence type="ECO:0000313" key="2">
    <source>
        <dbReference type="EMBL" id="TDM02482.1"/>
    </source>
</evidence>
<feature type="domain" description="N-acetyltransferase" evidence="1">
    <location>
        <begin position="2"/>
        <end position="167"/>
    </location>
</feature>
<proteinExistence type="predicted"/>
<dbReference type="CDD" id="cd04301">
    <property type="entry name" value="NAT_SF"/>
    <property type="match status" value="1"/>
</dbReference>
<dbReference type="Pfam" id="PF13302">
    <property type="entry name" value="Acetyltransf_3"/>
    <property type="match status" value="1"/>
</dbReference>
<keyword evidence="3" id="KW-1185">Reference proteome</keyword>
<dbReference type="AlphaFoldDB" id="A0A9Q8CJH7"/>
<dbReference type="PANTHER" id="PTHR39173:SF1">
    <property type="entry name" value="ACETYLTRANSFERASE"/>
    <property type="match status" value="1"/>
</dbReference>
<dbReference type="Proteomes" id="UP000295280">
    <property type="component" value="Unassembled WGS sequence"/>
</dbReference>
<evidence type="ECO:0000313" key="3">
    <source>
        <dbReference type="Proteomes" id="UP000295280"/>
    </source>
</evidence>
<dbReference type="Gene3D" id="3.40.630.30">
    <property type="match status" value="1"/>
</dbReference>
<dbReference type="GO" id="GO:0016747">
    <property type="term" value="F:acyltransferase activity, transferring groups other than amino-acyl groups"/>
    <property type="evidence" value="ECO:0007669"/>
    <property type="project" value="InterPro"/>
</dbReference>
<dbReference type="OrthoDB" id="9797989at2"/>
<dbReference type="SUPFAM" id="SSF55729">
    <property type="entry name" value="Acyl-CoA N-acyltransferases (Nat)"/>
    <property type="match status" value="1"/>
</dbReference>
<name>A0A9Q8CJH7_9STAP</name>
<dbReference type="PANTHER" id="PTHR39173">
    <property type="entry name" value="ACETYLTRANSFERASE"/>
    <property type="match status" value="1"/>
</dbReference>
<dbReference type="InterPro" id="IPR016181">
    <property type="entry name" value="Acyl_CoA_acyltransferase"/>
</dbReference>
<comment type="caution">
    <text evidence="2">The sequence shown here is derived from an EMBL/GenBank/DDBJ whole genome shotgun (WGS) entry which is preliminary data.</text>
</comment>
<reference evidence="2 3" key="1">
    <citation type="submission" date="2019-01" db="EMBL/GenBank/DDBJ databases">
        <title>Draft genome sequences of the type strains of six Macrococcus species.</title>
        <authorList>
            <person name="Mazhar S."/>
            <person name="Altermann E."/>
            <person name="Hill C."/>
            <person name="Mcauliffe O."/>
        </authorList>
    </citation>
    <scope>NUCLEOTIDE SEQUENCE [LARGE SCALE GENOMIC DNA]</scope>
    <source>
        <strain evidence="2 3">ATCC 51828</strain>
    </source>
</reference>
<accession>A0A9Q8CJH7</accession>
<sequence>MMEFRKLTEADETAFMDYYNEWPVPDEMVPSATNYSRYNRFDDFLSGLNQRESGEDWVTNTTFFYFVGGRIVGAGNIRHYLNEALLQTGGHVGYGVRPSERNKGYALAILRTSLEYLKTLNVERALVTCDEDNPASAKVIIKAGGREGERYRQDDGMEVRRFWIELK</sequence>
<organism evidence="2 3">
    <name type="scientific">Macrococcus carouselicus</name>
    <dbReference type="NCBI Taxonomy" id="69969"/>
    <lineage>
        <taxon>Bacteria</taxon>
        <taxon>Bacillati</taxon>
        <taxon>Bacillota</taxon>
        <taxon>Bacilli</taxon>
        <taxon>Bacillales</taxon>
        <taxon>Staphylococcaceae</taxon>
        <taxon>Macrococcus</taxon>
    </lineage>
</organism>
<dbReference type="InterPro" id="IPR000182">
    <property type="entry name" value="GNAT_dom"/>
</dbReference>
<protein>
    <submittedName>
        <fullName evidence="2">GNAT family N-acetyltransferase</fullName>
    </submittedName>
</protein>
<dbReference type="EMBL" id="SCWD01000002">
    <property type="protein sequence ID" value="TDM02482.1"/>
    <property type="molecule type" value="Genomic_DNA"/>
</dbReference>